<evidence type="ECO:0000313" key="2">
    <source>
        <dbReference type="EMBL" id="MBX51237.1"/>
    </source>
</evidence>
<dbReference type="AlphaFoldDB" id="A0A2P2P970"/>
<proteinExistence type="predicted"/>
<accession>A0A2P2P970</accession>
<feature type="chain" id="PRO_5015171302" evidence="1">
    <location>
        <begin position="18"/>
        <end position="47"/>
    </location>
</feature>
<sequence length="47" mass="5485">MHLQMCFLGFYLSLSKMSLLISQMGPMHIAQFLLHYIPCKNLLLFNP</sequence>
<feature type="signal peptide" evidence="1">
    <location>
        <begin position="1"/>
        <end position="17"/>
    </location>
</feature>
<protein>
    <submittedName>
        <fullName evidence="2">Uncharacterized protein</fullName>
    </submittedName>
</protein>
<reference evidence="2" key="1">
    <citation type="submission" date="2018-02" db="EMBL/GenBank/DDBJ databases">
        <title>Rhizophora mucronata_Transcriptome.</title>
        <authorList>
            <person name="Meera S.P."/>
            <person name="Sreeshan A."/>
            <person name="Augustine A."/>
        </authorList>
    </citation>
    <scope>NUCLEOTIDE SEQUENCE</scope>
    <source>
        <tissue evidence="2">Leaf</tissue>
    </source>
</reference>
<keyword evidence="1" id="KW-0732">Signal</keyword>
<evidence type="ECO:0000256" key="1">
    <source>
        <dbReference type="SAM" id="SignalP"/>
    </source>
</evidence>
<organism evidence="2">
    <name type="scientific">Rhizophora mucronata</name>
    <name type="common">Asiatic mangrove</name>
    <dbReference type="NCBI Taxonomy" id="61149"/>
    <lineage>
        <taxon>Eukaryota</taxon>
        <taxon>Viridiplantae</taxon>
        <taxon>Streptophyta</taxon>
        <taxon>Embryophyta</taxon>
        <taxon>Tracheophyta</taxon>
        <taxon>Spermatophyta</taxon>
        <taxon>Magnoliopsida</taxon>
        <taxon>eudicotyledons</taxon>
        <taxon>Gunneridae</taxon>
        <taxon>Pentapetalae</taxon>
        <taxon>rosids</taxon>
        <taxon>fabids</taxon>
        <taxon>Malpighiales</taxon>
        <taxon>Rhizophoraceae</taxon>
        <taxon>Rhizophora</taxon>
    </lineage>
</organism>
<name>A0A2P2P970_RHIMU</name>
<dbReference type="EMBL" id="GGEC01070753">
    <property type="protein sequence ID" value="MBX51237.1"/>
    <property type="molecule type" value="Transcribed_RNA"/>
</dbReference>